<reference evidence="2 3" key="1">
    <citation type="journal article" date="2021" name="Commun. Biol.">
        <title>The genome of Shorea leprosula (Dipterocarpaceae) highlights the ecological relevance of drought in aseasonal tropical rainforests.</title>
        <authorList>
            <person name="Ng K.K.S."/>
            <person name="Kobayashi M.J."/>
            <person name="Fawcett J.A."/>
            <person name="Hatakeyama M."/>
            <person name="Paape T."/>
            <person name="Ng C.H."/>
            <person name="Ang C.C."/>
            <person name="Tnah L.H."/>
            <person name="Lee C.T."/>
            <person name="Nishiyama T."/>
            <person name="Sese J."/>
            <person name="O'Brien M.J."/>
            <person name="Copetti D."/>
            <person name="Mohd Noor M.I."/>
            <person name="Ong R.C."/>
            <person name="Putra M."/>
            <person name="Sireger I.Z."/>
            <person name="Indrioko S."/>
            <person name="Kosugi Y."/>
            <person name="Izuno A."/>
            <person name="Isagi Y."/>
            <person name="Lee S.L."/>
            <person name="Shimizu K.K."/>
        </authorList>
    </citation>
    <scope>NUCLEOTIDE SEQUENCE [LARGE SCALE GENOMIC DNA]</scope>
    <source>
        <strain evidence="2">214</strain>
    </source>
</reference>
<dbReference type="PANTHER" id="PTHR33116:SF78">
    <property type="entry name" value="OS12G0587133 PROTEIN"/>
    <property type="match status" value="1"/>
</dbReference>
<sequence length="342" mass="38954">MIDGFGFGAKWRGWIMECLSTARGSVLVNGSPTEEFDMEKGLRQGDPLSPFLFLMVVEGLSGLVKKAKNEGLLHGIEVGKRGLAVSLLQFADDTVFLGRADSGNIFMVKTILRWFELMSGLRINFNKSSLYGFNVSERWIREAAGVLHCAVGVTPFRYLGMLIGGNPRRKKFWDPVVTKFCTKLAAWKSAVLSFGGCLTLLNSLAVNKDSKVKEYGTWEGDSWHWEMKWRRERLPTRWNLQKRGMIFQGDGMKCGLCKEGVEDVNHLFCICKTAWLVWVKVIQWWGLEVVMQDKKHGDFREQLLELIQVECAKELTRYKRSLKIFKQQQGTRLQPDSPAAET</sequence>
<dbReference type="PROSITE" id="PS50878">
    <property type="entry name" value="RT_POL"/>
    <property type="match status" value="1"/>
</dbReference>
<dbReference type="EMBL" id="BPVZ01000087">
    <property type="protein sequence ID" value="GKV30545.1"/>
    <property type="molecule type" value="Genomic_DNA"/>
</dbReference>
<dbReference type="InterPro" id="IPR000477">
    <property type="entry name" value="RT_dom"/>
</dbReference>
<proteinExistence type="predicted"/>
<protein>
    <recommendedName>
        <fullName evidence="1">Reverse transcriptase domain-containing protein</fullName>
    </recommendedName>
</protein>
<dbReference type="InterPro" id="IPR026960">
    <property type="entry name" value="RVT-Znf"/>
</dbReference>
<organism evidence="2 3">
    <name type="scientific">Rubroshorea leprosula</name>
    <dbReference type="NCBI Taxonomy" id="152421"/>
    <lineage>
        <taxon>Eukaryota</taxon>
        <taxon>Viridiplantae</taxon>
        <taxon>Streptophyta</taxon>
        <taxon>Embryophyta</taxon>
        <taxon>Tracheophyta</taxon>
        <taxon>Spermatophyta</taxon>
        <taxon>Magnoliopsida</taxon>
        <taxon>eudicotyledons</taxon>
        <taxon>Gunneridae</taxon>
        <taxon>Pentapetalae</taxon>
        <taxon>rosids</taxon>
        <taxon>malvids</taxon>
        <taxon>Malvales</taxon>
        <taxon>Dipterocarpaceae</taxon>
        <taxon>Rubroshorea</taxon>
    </lineage>
</organism>
<keyword evidence="3" id="KW-1185">Reference proteome</keyword>
<gene>
    <name evidence="2" type="ORF">SLEP1_g39346</name>
</gene>
<comment type="caution">
    <text evidence="2">The sequence shown here is derived from an EMBL/GenBank/DDBJ whole genome shotgun (WGS) entry which is preliminary data.</text>
</comment>
<dbReference type="PANTHER" id="PTHR33116">
    <property type="entry name" value="REVERSE TRANSCRIPTASE ZINC-BINDING DOMAIN-CONTAINING PROTEIN-RELATED-RELATED"/>
    <property type="match status" value="1"/>
</dbReference>
<dbReference type="Pfam" id="PF13966">
    <property type="entry name" value="zf-RVT"/>
    <property type="match status" value="1"/>
</dbReference>
<evidence type="ECO:0000313" key="3">
    <source>
        <dbReference type="Proteomes" id="UP001054252"/>
    </source>
</evidence>
<dbReference type="AlphaFoldDB" id="A0AAV5L0A7"/>
<dbReference type="Pfam" id="PF00078">
    <property type="entry name" value="RVT_1"/>
    <property type="match status" value="1"/>
</dbReference>
<name>A0AAV5L0A7_9ROSI</name>
<accession>A0AAV5L0A7</accession>
<evidence type="ECO:0000313" key="2">
    <source>
        <dbReference type="EMBL" id="GKV30545.1"/>
    </source>
</evidence>
<dbReference type="Proteomes" id="UP001054252">
    <property type="component" value="Unassembled WGS sequence"/>
</dbReference>
<evidence type="ECO:0000259" key="1">
    <source>
        <dbReference type="PROSITE" id="PS50878"/>
    </source>
</evidence>
<feature type="domain" description="Reverse transcriptase" evidence="1">
    <location>
        <begin position="1"/>
        <end position="163"/>
    </location>
</feature>